<dbReference type="SUPFAM" id="SSF116734">
    <property type="entry name" value="DNA methylase specificity domain"/>
    <property type="match status" value="2"/>
</dbReference>
<comment type="similarity">
    <text evidence="1">Belongs to the type-I restriction system S methylase family.</text>
</comment>
<evidence type="ECO:0000313" key="6">
    <source>
        <dbReference type="Proteomes" id="UP000004079"/>
    </source>
</evidence>
<dbReference type="GO" id="GO:0009307">
    <property type="term" value="P:DNA restriction-modification system"/>
    <property type="evidence" value="ECO:0007669"/>
    <property type="project" value="UniProtKB-KW"/>
</dbReference>
<dbReference type="PANTHER" id="PTHR43140">
    <property type="entry name" value="TYPE-1 RESTRICTION ENZYME ECOKI SPECIFICITY PROTEIN"/>
    <property type="match status" value="1"/>
</dbReference>
<dbReference type="EMBL" id="ACUZ02000025">
    <property type="protein sequence ID" value="EFB32260.1"/>
    <property type="molecule type" value="Genomic_DNA"/>
</dbReference>
<accession>D1QQY7</accession>
<evidence type="ECO:0000256" key="3">
    <source>
        <dbReference type="ARBA" id="ARBA00023125"/>
    </source>
</evidence>
<protein>
    <submittedName>
        <fullName evidence="5">Type I restriction modification DNA specificity domain protein</fullName>
    </submittedName>
</protein>
<dbReference type="AlphaFoldDB" id="D1QQY7"/>
<reference evidence="5 6" key="1">
    <citation type="submission" date="2009-11" db="EMBL/GenBank/DDBJ databases">
        <authorList>
            <person name="Weinstock G."/>
            <person name="Sodergren E."/>
            <person name="Clifton S."/>
            <person name="Fulton L."/>
            <person name="Fulton B."/>
            <person name="Courtney L."/>
            <person name="Fronick C."/>
            <person name="Harrison M."/>
            <person name="Strong C."/>
            <person name="Farmer C."/>
            <person name="Delahaunty K."/>
            <person name="Markovic C."/>
            <person name="Hall O."/>
            <person name="Minx P."/>
            <person name="Tomlinson C."/>
            <person name="Mitreva M."/>
            <person name="Nelson J."/>
            <person name="Hou S."/>
            <person name="Wollam A."/>
            <person name="Pepin K.H."/>
            <person name="Johnson M."/>
            <person name="Bhonagiri V."/>
            <person name="Nash W.E."/>
            <person name="Warren W."/>
            <person name="Chinwalla A."/>
            <person name="Mardis E.R."/>
            <person name="Wilson R.K."/>
        </authorList>
    </citation>
    <scope>NUCLEOTIDE SEQUENCE [LARGE SCALE GENOMIC DNA]</scope>
    <source>
        <strain evidence="5 6">F0302</strain>
    </source>
</reference>
<evidence type="ECO:0000259" key="4">
    <source>
        <dbReference type="Pfam" id="PF01420"/>
    </source>
</evidence>
<name>D1QQY7_9BACT</name>
<dbReference type="RefSeq" id="WP_004372703.1">
    <property type="nucleotide sequence ID" value="NZ_GG703884.1"/>
</dbReference>
<dbReference type="STRING" id="649760.HMPREF0971_01389"/>
<evidence type="ECO:0000256" key="1">
    <source>
        <dbReference type="ARBA" id="ARBA00010923"/>
    </source>
</evidence>
<comment type="caution">
    <text evidence="5">The sequence shown here is derived from an EMBL/GenBank/DDBJ whole genome shotgun (WGS) entry which is preliminary data.</text>
</comment>
<dbReference type="GO" id="GO:0003677">
    <property type="term" value="F:DNA binding"/>
    <property type="evidence" value="ECO:0007669"/>
    <property type="project" value="UniProtKB-KW"/>
</dbReference>
<organism evidence="5 6">
    <name type="scientific">Segatella oris F0302</name>
    <dbReference type="NCBI Taxonomy" id="649760"/>
    <lineage>
        <taxon>Bacteria</taxon>
        <taxon>Pseudomonadati</taxon>
        <taxon>Bacteroidota</taxon>
        <taxon>Bacteroidia</taxon>
        <taxon>Bacteroidales</taxon>
        <taxon>Prevotellaceae</taxon>
        <taxon>Segatella</taxon>
    </lineage>
</organism>
<dbReference type="HOGENOM" id="CLU_021095_3_1_10"/>
<dbReference type="PANTHER" id="PTHR43140:SF1">
    <property type="entry name" value="TYPE I RESTRICTION ENZYME ECOKI SPECIFICITY SUBUNIT"/>
    <property type="match status" value="1"/>
</dbReference>
<dbReference type="InterPro" id="IPR000055">
    <property type="entry name" value="Restrct_endonuc_typeI_TRD"/>
</dbReference>
<dbReference type="CDD" id="cd17515">
    <property type="entry name" value="RMtype1_S_MjaORF132P_Sau1132ORF3780P-TRD1-CR1_like"/>
    <property type="match status" value="1"/>
</dbReference>
<dbReference type="InterPro" id="IPR051212">
    <property type="entry name" value="Type-I_RE_S_subunit"/>
</dbReference>
<evidence type="ECO:0000313" key="5">
    <source>
        <dbReference type="EMBL" id="EFB32260.1"/>
    </source>
</evidence>
<evidence type="ECO:0000256" key="2">
    <source>
        <dbReference type="ARBA" id="ARBA00022747"/>
    </source>
</evidence>
<feature type="domain" description="Type I restriction modification DNA specificity" evidence="4">
    <location>
        <begin position="72"/>
        <end position="243"/>
    </location>
</feature>
<dbReference type="Pfam" id="PF01420">
    <property type="entry name" value="Methylase_S"/>
    <property type="match status" value="1"/>
</dbReference>
<dbReference type="Gene3D" id="3.90.220.20">
    <property type="entry name" value="DNA methylase specificity domains"/>
    <property type="match status" value="2"/>
</dbReference>
<keyword evidence="2" id="KW-0680">Restriction system</keyword>
<keyword evidence="3" id="KW-0238">DNA-binding</keyword>
<dbReference type="Proteomes" id="UP000004079">
    <property type="component" value="Unassembled WGS sequence"/>
</dbReference>
<gene>
    <name evidence="5" type="ORF">HMPREF0971_01389</name>
</gene>
<dbReference type="InterPro" id="IPR044946">
    <property type="entry name" value="Restrct_endonuc_typeI_TRD_sf"/>
</dbReference>
<feature type="non-terminal residue" evidence="5">
    <location>
        <position position="382"/>
    </location>
</feature>
<proteinExistence type="inferred from homology"/>
<sequence>MNTKKLRQKILDLAIHGKLVPQDPNDEPASVLLERIRAEKERLIKEGKIKRSRKTAKTSDTPHYENVPFEVPENWEWTTLGEIGTWQSGATPSRLRKDYYGGNIPWLKTGDLNDGLITDIPDFITQKALEETSVKLNPIGSILIAMYGATIGKIGILTFPATTNQACCACSDYKIEQMYLFYFLLANKKVFIAMGGGGAQPNISKEKIAVTFMPLPPLTEQQRIVVEIERWFKLIDAIDQSKAHLQTTITQTKSKILDLAIHGKLVPQDPNDEPASELLKRINPKAEIACDNEHSRKLHSKGWVQCILNDVFTIIMGQSPDGNSINEKNGIEFHQGKLFFSSEETIKISFYTTSPIKIAKPNSLVLCVRAPVGDINTLDRKF</sequence>